<feature type="binding site" evidence="5">
    <location>
        <position position="154"/>
    </location>
    <ligand>
        <name>substrate</name>
    </ligand>
</feature>
<keyword evidence="1 6" id="KW-0479">Metal-binding</keyword>
<feature type="binding site" evidence="6">
    <location>
        <position position="124"/>
    </location>
    <ligand>
        <name>Fe cation</name>
        <dbReference type="ChEBI" id="CHEBI:24875"/>
        <note>catalytic</note>
    </ligand>
</feature>
<gene>
    <name evidence="8" type="ORF">FLO80_15765</name>
</gene>
<evidence type="ECO:0000259" key="7">
    <source>
        <dbReference type="PROSITE" id="PS51471"/>
    </source>
</evidence>
<keyword evidence="9" id="KW-1185">Reference proteome</keyword>
<dbReference type="GO" id="GO:0005737">
    <property type="term" value="C:cytoplasm"/>
    <property type="evidence" value="ECO:0007669"/>
    <property type="project" value="TreeGrafter"/>
</dbReference>
<dbReference type="GO" id="GO:0008198">
    <property type="term" value="F:ferrous iron binding"/>
    <property type="evidence" value="ECO:0007669"/>
    <property type="project" value="TreeGrafter"/>
</dbReference>
<feature type="domain" description="Fe2OG dioxygenase" evidence="7">
    <location>
        <begin position="106"/>
        <end position="207"/>
    </location>
</feature>
<dbReference type="EMBL" id="VINQ01000014">
    <property type="protein sequence ID" value="KAA0912281.1"/>
    <property type="molecule type" value="Genomic_DNA"/>
</dbReference>
<evidence type="ECO:0000256" key="3">
    <source>
        <dbReference type="ARBA" id="ARBA00023002"/>
    </source>
</evidence>
<protein>
    <submittedName>
        <fullName evidence="8">Alpha-ketoglutarate-dependent dioxygenase AlkB</fullName>
    </submittedName>
</protein>
<feature type="binding site" evidence="6">
    <location>
        <position position="180"/>
    </location>
    <ligand>
        <name>Fe cation</name>
        <dbReference type="ChEBI" id="CHEBI:24875"/>
        <note>catalytic</note>
    </ligand>
</feature>
<dbReference type="GO" id="GO:0035513">
    <property type="term" value="P:oxidative RNA demethylation"/>
    <property type="evidence" value="ECO:0007669"/>
    <property type="project" value="TreeGrafter"/>
</dbReference>
<proteinExistence type="predicted"/>
<feature type="binding site" evidence="5">
    <location>
        <begin position="113"/>
        <end position="115"/>
    </location>
    <ligand>
        <name>2-oxoglutarate</name>
        <dbReference type="ChEBI" id="CHEBI:16810"/>
    </ligand>
</feature>
<evidence type="ECO:0000256" key="1">
    <source>
        <dbReference type="ARBA" id="ARBA00022723"/>
    </source>
</evidence>
<dbReference type="PANTHER" id="PTHR16557">
    <property type="entry name" value="ALKYLATED DNA REPAIR PROTEIN ALKB-RELATED"/>
    <property type="match status" value="1"/>
</dbReference>
<dbReference type="AlphaFoldDB" id="A0A5A9Z524"/>
<evidence type="ECO:0000256" key="6">
    <source>
        <dbReference type="PIRSR" id="PIRSR604574-2"/>
    </source>
</evidence>
<evidence type="ECO:0000313" key="8">
    <source>
        <dbReference type="EMBL" id="KAA0912281.1"/>
    </source>
</evidence>
<keyword evidence="4 6" id="KW-0408">Iron</keyword>
<evidence type="ECO:0000256" key="5">
    <source>
        <dbReference type="PIRSR" id="PIRSR604574-1"/>
    </source>
</evidence>
<feature type="binding site" evidence="5">
    <location>
        <position position="63"/>
    </location>
    <ligand>
        <name>substrate</name>
    </ligand>
</feature>
<dbReference type="PROSITE" id="PS51471">
    <property type="entry name" value="FE2OG_OXY"/>
    <property type="match status" value="1"/>
</dbReference>
<accession>A0A5A9Z524</accession>
<keyword evidence="2 8" id="KW-0223">Dioxygenase</keyword>
<name>A0A5A9Z524_9RHOB</name>
<dbReference type="InterPro" id="IPR004574">
    <property type="entry name" value="Alkb"/>
</dbReference>
<dbReference type="RefSeq" id="WP_111364337.1">
    <property type="nucleotide sequence ID" value="NZ_VINQ01000014.1"/>
</dbReference>
<dbReference type="Proteomes" id="UP000325291">
    <property type="component" value="Unassembled WGS sequence"/>
</dbReference>
<sequence length="207" mass="22583">MSECDRIDLRGVAVFRGALDADAQAGLVEQVCEIARAAPMFHPETRWGKQMSVKMTSAGDFGWVSDRRGYRYERRHPSGASWPPIPGAVLDIWERFGVGATPSLRAPECCLVNYYGEGARMGLHQDRDEADFAQPVVSVSLGDAGLFRVGNIERGGKTESIWLESGDVVVIGGAARLVHHGVDRIRFASSTLLKDGGRINLTLRVVT</sequence>
<evidence type="ECO:0000256" key="2">
    <source>
        <dbReference type="ARBA" id="ARBA00022964"/>
    </source>
</evidence>
<evidence type="ECO:0000256" key="4">
    <source>
        <dbReference type="ARBA" id="ARBA00023004"/>
    </source>
</evidence>
<feature type="binding site" evidence="5">
    <location>
        <position position="128"/>
    </location>
    <ligand>
        <name>substrate</name>
    </ligand>
</feature>
<feature type="binding site" evidence="6">
    <location>
        <position position="126"/>
    </location>
    <ligand>
        <name>Fe cation</name>
        <dbReference type="ChEBI" id="CHEBI:24875"/>
        <note>catalytic</note>
    </ligand>
</feature>
<feature type="binding site" evidence="5">
    <location>
        <begin position="198"/>
        <end position="204"/>
    </location>
    <ligand>
        <name>2-oxoglutarate</name>
        <dbReference type="ChEBI" id="CHEBI:16810"/>
    </ligand>
</feature>
<dbReference type="InterPro" id="IPR037151">
    <property type="entry name" value="AlkB-like_sf"/>
</dbReference>
<feature type="binding site" evidence="5">
    <location>
        <begin position="70"/>
        <end position="72"/>
    </location>
    <ligand>
        <name>substrate</name>
    </ligand>
</feature>
<dbReference type="Gene3D" id="2.60.120.590">
    <property type="entry name" value="Alpha-ketoglutarate-dependent dioxygenase AlkB-like"/>
    <property type="match status" value="1"/>
</dbReference>
<evidence type="ECO:0000313" key="9">
    <source>
        <dbReference type="Proteomes" id="UP000325291"/>
    </source>
</evidence>
<dbReference type="InterPro" id="IPR005123">
    <property type="entry name" value="Oxoglu/Fe-dep_dioxygenase_dom"/>
</dbReference>
<reference evidence="8 9" key="1">
    <citation type="submission" date="2019-07" db="EMBL/GenBank/DDBJ databases">
        <title>Aquicoccus porphyridii gen. nov., sp. nov., isolated from a small marine red alga, Porphyridium marinum.</title>
        <authorList>
            <person name="Liu L."/>
        </authorList>
    </citation>
    <scope>NUCLEOTIDE SEQUENCE [LARGE SCALE GENOMIC DNA]</scope>
    <source>
        <strain evidence="8 9">L1 8-17</strain>
    </source>
</reference>
<dbReference type="Pfam" id="PF13532">
    <property type="entry name" value="2OG-FeII_Oxy_2"/>
    <property type="match status" value="1"/>
</dbReference>
<keyword evidence="3" id="KW-0560">Oxidoreductase</keyword>
<dbReference type="GO" id="GO:0035516">
    <property type="term" value="F:broad specificity oxidative DNA demethylase activity"/>
    <property type="evidence" value="ECO:0007669"/>
    <property type="project" value="TreeGrafter"/>
</dbReference>
<dbReference type="PANTHER" id="PTHR16557:SF2">
    <property type="entry name" value="NUCLEIC ACID DIOXYGENASE ALKBH1"/>
    <property type="match status" value="1"/>
</dbReference>
<dbReference type="SUPFAM" id="SSF51197">
    <property type="entry name" value="Clavaminate synthase-like"/>
    <property type="match status" value="1"/>
</dbReference>
<organism evidence="8 9">
    <name type="scientific">Aquicoccus porphyridii</name>
    <dbReference type="NCBI Taxonomy" id="1852029"/>
    <lineage>
        <taxon>Bacteria</taxon>
        <taxon>Pseudomonadati</taxon>
        <taxon>Pseudomonadota</taxon>
        <taxon>Alphaproteobacteria</taxon>
        <taxon>Rhodobacterales</taxon>
        <taxon>Paracoccaceae</taxon>
        <taxon>Aquicoccus</taxon>
    </lineage>
</organism>
<dbReference type="GO" id="GO:0035515">
    <property type="term" value="F:oxidative RNA demethylase activity"/>
    <property type="evidence" value="ECO:0007669"/>
    <property type="project" value="TreeGrafter"/>
</dbReference>
<dbReference type="InterPro" id="IPR027450">
    <property type="entry name" value="AlkB-like"/>
</dbReference>
<comment type="caution">
    <text evidence="8">The sequence shown here is derived from an EMBL/GenBank/DDBJ whole genome shotgun (WGS) entry which is preliminary data.</text>
</comment>
<comment type="cofactor">
    <cofactor evidence="6">
        <name>Fe(2+)</name>
        <dbReference type="ChEBI" id="CHEBI:29033"/>
    </cofactor>
    <text evidence="6">Binds 1 Fe(2+) ion per subunit.</text>
</comment>